<keyword evidence="2" id="KW-1003">Cell membrane</keyword>
<gene>
    <name evidence="9" type="ORF">QWY31_06480</name>
</gene>
<feature type="transmembrane region" description="Helical" evidence="6">
    <location>
        <begin position="760"/>
        <end position="780"/>
    </location>
</feature>
<feature type="domain" description="ABC3 transporter permease C-terminal" evidence="7">
    <location>
        <begin position="679"/>
        <end position="792"/>
    </location>
</feature>
<protein>
    <submittedName>
        <fullName evidence="9">ABC transporter permease</fullName>
    </submittedName>
</protein>
<feature type="transmembrane region" description="Helical" evidence="6">
    <location>
        <begin position="720"/>
        <end position="740"/>
    </location>
</feature>
<feature type="domain" description="ABC3 transporter permease C-terminal" evidence="7">
    <location>
        <begin position="296"/>
        <end position="413"/>
    </location>
</feature>
<comment type="subcellular location">
    <subcellularLocation>
        <location evidence="1">Cell membrane</location>
        <topology evidence="1">Multi-pass membrane protein</topology>
    </subcellularLocation>
</comment>
<feature type="transmembrane region" description="Helical" evidence="6">
    <location>
        <begin position="288"/>
        <end position="309"/>
    </location>
</feature>
<evidence type="ECO:0000256" key="3">
    <source>
        <dbReference type="ARBA" id="ARBA00022692"/>
    </source>
</evidence>
<dbReference type="Pfam" id="PF12704">
    <property type="entry name" value="MacB_PCD"/>
    <property type="match status" value="1"/>
</dbReference>
<evidence type="ECO:0000313" key="10">
    <source>
        <dbReference type="Proteomes" id="UP001168552"/>
    </source>
</evidence>
<feature type="transmembrane region" description="Helical" evidence="6">
    <location>
        <begin position="434"/>
        <end position="454"/>
    </location>
</feature>
<comment type="caution">
    <text evidence="9">The sequence shown here is derived from an EMBL/GenBank/DDBJ whole genome shotgun (WGS) entry which is preliminary data.</text>
</comment>
<dbReference type="RefSeq" id="WP_320003668.1">
    <property type="nucleotide sequence ID" value="NZ_JAUHJS010000003.1"/>
</dbReference>
<keyword evidence="4 6" id="KW-1133">Transmembrane helix</keyword>
<feature type="transmembrane region" description="Helical" evidence="6">
    <location>
        <begin position="383"/>
        <end position="408"/>
    </location>
</feature>
<dbReference type="Pfam" id="PF02687">
    <property type="entry name" value="FtsX"/>
    <property type="match status" value="2"/>
</dbReference>
<keyword evidence="3 6" id="KW-0812">Transmembrane</keyword>
<reference evidence="9" key="1">
    <citation type="submission" date="2023-06" db="EMBL/GenBank/DDBJ databases">
        <title>Cytophagales bacterium Strain LB-30, isolated from soil.</title>
        <authorList>
            <person name="Liu B."/>
        </authorList>
    </citation>
    <scope>NUCLEOTIDE SEQUENCE</scope>
    <source>
        <strain evidence="9">LB-30</strain>
    </source>
</reference>
<dbReference type="InterPro" id="IPR025857">
    <property type="entry name" value="MacB_PCD"/>
</dbReference>
<evidence type="ECO:0000313" key="9">
    <source>
        <dbReference type="EMBL" id="MDN4165139.1"/>
    </source>
</evidence>
<sequence>MIRNYFLVALRNVKRHRFFSFLTIFGLAISMSVCLVIIMLVADQMSFDEHNRYKERTYRVTSQPTRLDGREGEFSLTSTAPAPLRDALNQEITGVELSARLVRGFGNGWLKLEHQDANIPLAGYYADPEILTVMDYELAYGDPATALKEPHSVVLSSAAARKLFTQENPVGEMIKVGKFGEYKVTGVLKDKGRKTHISFEALASINSMDTESYNELATGWNNAWTTWVYFRLADGYAIEEVMTNLNQLAVQKYPEGSESVFRFESQAIHQITPGDLINNANGPFLPMVFIYFLGGLALIIMLTACFNYTNLSIARSLTRAKEVGVRKVSGAGGWSIFWQFITESVVISFLALILSLGILSLFSQFFFEFKIAKALQWDLRADLWVYGIFVLFSLVVGVLAGLLPAIAMSKFKPAQVLKSLHTMKVFSRMGLRKALLVGQFTLSLIFIISVGLVYKQLDLFISTDHGFNPKNKIQIALGDTKADQLVAQLEQYPEFTSVSRASHLPASGYTMGADLKSPLQDRSQNFAYYSVDRNYLDQMEVALLAGSNFTEGLSADQPSEVLVSAMGTEELGYEHPMDALGETLLWRDSIPVQVVGILKDFHHQMMVSEISPVFFIMNPETYANVQVSFSGDKEIALAKVEEAWRAVNPNLKGTFSVVEEELTGVYDLIFGDLVRVVGIVAFLAIAISCLGLLGMATYTTETRMKEISIRKVLGASGGQIVYTLSRGFLSLIGIAIVLGVPLAYMVNNLWLQKMAYRVDIGWGVVVMGVLSLAVLGLLTVGSQTLRAAWVNPVDKLKNE</sequence>
<dbReference type="InterPro" id="IPR050250">
    <property type="entry name" value="Macrolide_Exporter_MacB"/>
</dbReference>
<feature type="transmembrane region" description="Helical" evidence="6">
    <location>
        <begin position="336"/>
        <end position="363"/>
    </location>
</feature>
<evidence type="ECO:0000259" key="8">
    <source>
        <dbReference type="Pfam" id="PF12704"/>
    </source>
</evidence>
<dbReference type="PANTHER" id="PTHR30572">
    <property type="entry name" value="MEMBRANE COMPONENT OF TRANSPORTER-RELATED"/>
    <property type="match status" value="1"/>
</dbReference>
<evidence type="ECO:0000256" key="2">
    <source>
        <dbReference type="ARBA" id="ARBA00022475"/>
    </source>
</evidence>
<dbReference type="Proteomes" id="UP001168552">
    <property type="component" value="Unassembled WGS sequence"/>
</dbReference>
<name>A0ABT8F440_9BACT</name>
<dbReference type="EMBL" id="JAUHJS010000003">
    <property type="protein sequence ID" value="MDN4165139.1"/>
    <property type="molecule type" value="Genomic_DNA"/>
</dbReference>
<organism evidence="9 10">
    <name type="scientific">Shiella aurantiaca</name>
    <dbReference type="NCBI Taxonomy" id="3058365"/>
    <lineage>
        <taxon>Bacteria</taxon>
        <taxon>Pseudomonadati</taxon>
        <taxon>Bacteroidota</taxon>
        <taxon>Cytophagia</taxon>
        <taxon>Cytophagales</taxon>
        <taxon>Shiellaceae</taxon>
        <taxon>Shiella</taxon>
    </lineage>
</organism>
<evidence type="ECO:0000256" key="5">
    <source>
        <dbReference type="ARBA" id="ARBA00023136"/>
    </source>
</evidence>
<evidence type="ECO:0000256" key="1">
    <source>
        <dbReference type="ARBA" id="ARBA00004651"/>
    </source>
</evidence>
<evidence type="ECO:0000259" key="7">
    <source>
        <dbReference type="Pfam" id="PF02687"/>
    </source>
</evidence>
<dbReference type="PANTHER" id="PTHR30572:SF18">
    <property type="entry name" value="ABC-TYPE MACROLIDE FAMILY EXPORT SYSTEM PERMEASE COMPONENT 2"/>
    <property type="match status" value="1"/>
</dbReference>
<proteinExistence type="predicted"/>
<feature type="domain" description="MacB-like periplasmic core" evidence="8">
    <location>
        <begin position="20"/>
        <end position="247"/>
    </location>
</feature>
<accession>A0ABT8F440</accession>
<feature type="transmembrane region" description="Helical" evidence="6">
    <location>
        <begin position="676"/>
        <end position="699"/>
    </location>
</feature>
<keyword evidence="5 6" id="KW-0472">Membrane</keyword>
<evidence type="ECO:0000256" key="6">
    <source>
        <dbReference type="SAM" id="Phobius"/>
    </source>
</evidence>
<feature type="transmembrane region" description="Helical" evidence="6">
    <location>
        <begin position="21"/>
        <end position="42"/>
    </location>
</feature>
<keyword evidence="10" id="KW-1185">Reference proteome</keyword>
<evidence type="ECO:0000256" key="4">
    <source>
        <dbReference type="ARBA" id="ARBA00022989"/>
    </source>
</evidence>
<dbReference type="InterPro" id="IPR003838">
    <property type="entry name" value="ABC3_permease_C"/>
</dbReference>